<dbReference type="InterPro" id="IPR026341">
    <property type="entry name" value="T9SS_type_B"/>
</dbReference>
<dbReference type="InterPro" id="IPR013783">
    <property type="entry name" value="Ig-like_fold"/>
</dbReference>
<protein>
    <recommendedName>
        <fullName evidence="1">PKD domain-containing protein</fullName>
    </recommendedName>
</protein>
<gene>
    <name evidence="2" type="ORF">SDC9_45284</name>
</gene>
<proteinExistence type="predicted"/>
<name>A0A644W5M9_9ZZZZ</name>
<organism evidence="2">
    <name type="scientific">bioreactor metagenome</name>
    <dbReference type="NCBI Taxonomy" id="1076179"/>
    <lineage>
        <taxon>unclassified sequences</taxon>
        <taxon>metagenomes</taxon>
        <taxon>ecological metagenomes</taxon>
    </lineage>
</organism>
<dbReference type="Pfam" id="PF13585">
    <property type="entry name" value="CHU_C"/>
    <property type="match status" value="1"/>
</dbReference>
<dbReference type="AlphaFoldDB" id="A0A644W5M9"/>
<dbReference type="SUPFAM" id="SSF48726">
    <property type="entry name" value="Immunoglobulin"/>
    <property type="match status" value="1"/>
</dbReference>
<dbReference type="SUPFAM" id="SSF49299">
    <property type="entry name" value="PKD domain"/>
    <property type="match status" value="1"/>
</dbReference>
<comment type="caution">
    <text evidence="2">The sequence shown here is derived from an EMBL/GenBank/DDBJ whole genome shotgun (WGS) entry which is preliminary data.</text>
</comment>
<accession>A0A644W5M9</accession>
<dbReference type="PROSITE" id="PS50093">
    <property type="entry name" value="PKD"/>
    <property type="match status" value="1"/>
</dbReference>
<feature type="domain" description="PKD" evidence="1">
    <location>
        <begin position="413"/>
        <end position="464"/>
    </location>
</feature>
<dbReference type="InterPro" id="IPR035986">
    <property type="entry name" value="PKD_dom_sf"/>
</dbReference>
<dbReference type="InterPro" id="IPR036179">
    <property type="entry name" value="Ig-like_dom_sf"/>
</dbReference>
<sequence>MKKQIIIWLITVLLFELNLYAQNQANTWYFGYMNGLDFNSGYPVYLPDCPRWLGFTTSVSDTNGNLLFFTDGQTVWNKDREIMQNGDGLHGDWIIRQPAVICNDPGNPERYYLFTVGSLDVYKGLEYNIIDMSLDNGRGAIIEKNVVVSSGQFAKHKITAVRQANNLDWWIITRFQEPNNPNAWASFSLTSSGLNPVPVISPAYHLNTMQCGPVKVSHDRKKLISVQTGNANSHGSFDVCDFDKNTGIISHKFHIKEHCDACFGIYGMEMSPDSKLLYISFDALHLVPPNQHFTFIYQYDLTITDSLDFLNSRLTISTNSSASDLQLAPDGKIYVTTTALDPLQGRYLGAIHNVWKRGIFCNYEISSVEVGTPNNNFISTIPSFPAELLFRFVWYGGPCAKTPFTFRHRFIPEPDSIVWDFGDGATSTDFNPTHIFNSGGNYEVHAHVVYPDGRIEETSREVEVHAAPEPWLGNDTLICSNATIELNAGAGFTQYVWNGQFPPGNQYYTVTDTGYYRVRVKNDLNCFGYDTVHVALYPPVFLDISQAEISNTTCSNSTGAIRGILISPAALVEWRDGSGNLVGSTIDISGLPVGNYYLTVIDTTGCITEIPTPFTINNIDSDLIIESAVGNTATCGQSNGSIQVETSVFGDLLLFSSDDGNTWKDNLGNFINLPAGPYMIRVKDTEGCEAVYSNNPVWVYDAGNPVVTYAGSTSATGSNADGTITVTATGDSLYYQLNAGMAQDTGYFEGLAPDVYYVTITDKYGCDTTVTVTVTSETGYQLSAMAGDDRQCLHELATSELKVSNLNGVKDFKATVLFNSLLLDCIGYDGQFHNDLTVTEFTDRIELELHGAQPLALSDTVSLVHLIFETRQTGVADVNWDMSGSSYFKDENGMNIPCTPIDDGEIMISDPLVLVTNGDQRKCEEEFAVISADAFHGVPPYTHEWILPDGTINNESSIWLFNVGAQNAGEYIIKVTDHYNCVAKDTVRLVVIPPPSANIPNDTIPFEQQFTLEATPGYFSYQWNTGDTTYYITGTEEGSYSVIIQTEEGCTTIDSAYLKDVYMPFYFNVPNAFTPNNDGLNDTFRPVVDYERVRMFSMVIYNRWGQLIYETTNPAEGWNGKDAPAGVYTWTITYSDYLGKVSKLRGSVTLIR</sequence>
<evidence type="ECO:0000313" key="2">
    <source>
        <dbReference type="EMBL" id="MPL99069.1"/>
    </source>
</evidence>
<dbReference type="NCBIfam" id="TIGR04131">
    <property type="entry name" value="Bac_Flav_CTERM"/>
    <property type="match status" value="1"/>
</dbReference>
<dbReference type="InterPro" id="IPR000601">
    <property type="entry name" value="PKD_dom"/>
</dbReference>
<dbReference type="EMBL" id="VSSQ01000644">
    <property type="protein sequence ID" value="MPL99069.1"/>
    <property type="molecule type" value="Genomic_DNA"/>
</dbReference>
<dbReference type="CDD" id="cd00146">
    <property type="entry name" value="PKD"/>
    <property type="match status" value="1"/>
</dbReference>
<reference evidence="2" key="1">
    <citation type="submission" date="2019-08" db="EMBL/GenBank/DDBJ databases">
        <authorList>
            <person name="Kucharzyk K."/>
            <person name="Murdoch R.W."/>
            <person name="Higgins S."/>
            <person name="Loffler F."/>
        </authorList>
    </citation>
    <scope>NUCLEOTIDE SEQUENCE</scope>
</reference>
<dbReference type="Gene3D" id="2.60.40.10">
    <property type="entry name" value="Immunoglobulins"/>
    <property type="match status" value="2"/>
</dbReference>
<dbReference type="Pfam" id="PF18911">
    <property type="entry name" value="PKD_4"/>
    <property type="match status" value="1"/>
</dbReference>
<evidence type="ECO:0000259" key="1">
    <source>
        <dbReference type="PROSITE" id="PS50093"/>
    </source>
</evidence>